<feature type="transmembrane region" description="Helical" evidence="2">
    <location>
        <begin position="371"/>
        <end position="391"/>
    </location>
</feature>
<gene>
    <name evidence="3" type="ORF">PWJ81_03005</name>
</gene>
<feature type="transmembrane region" description="Helical" evidence="2">
    <location>
        <begin position="33"/>
        <end position="51"/>
    </location>
</feature>
<dbReference type="Proteomes" id="UP001219297">
    <property type="component" value="Unassembled WGS sequence"/>
</dbReference>
<feature type="transmembrane region" description="Helical" evidence="2">
    <location>
        <begin position="230"/>
        <end position="263"/>
    </location>
</feature>
<dbReference type="Pfam" id="PF09913">
    <property type="entry name" value="DUF2142"/>
    <property type="match status" value="1"/>
</dbReference>
<feature type="transmembrane region" description="Helical" evidence="2">
    <location>
        <begin position="176"/>
        <end position="194"/>
    </location>
</feature>
<evidence type="ECO:0000313" key="4">
    <source>
        <dbReference type="Proteomes" id="UP001219297"/>
    </source>
</evidence>
<proteinExistence type="predicted"/>
<feature type="transmembrane region" description="Helical" evidence="2">
    <location>
        <begin position="347"/>
        <end position="364"/>
    </location>
</feature>
<keyword evidence="2" id="KW-1133">Transmembrane helix</keyword>
<reference evidence="3 4" key="1">
    <citation type="submission" date="2023-02" db="EMBL/GenBank/DDBJ databases">
        <title>Defining the Infant Male Urobiome and Moving Towards Mechanisms in Urobiome Research.</title>
        <authorList>
            <person name="Reasoner S."/>
            <person name="Flores V."/>
            <person name="Van Horn G."/>
            <person name="Morales G."/>
            <person name="Peard L."/>
            <person name="Abelson B."/>
            <person name="Manuel C."/>
            <person name="Lee J."/>
            <person name="Baker B."/>
            <person name="Williams T."/>
            <person name="Schmitz J."/>
            <person name="Clayton D."/>
            <person name="Hadjifrangiskou M."/>
        </authorList>
    </citation>
    <scope>NUCLEOTIDE SEQUENCE [LARGE SCALE GENOMIC DNA]</scope>
    <source>
        <strain evidence="3 4">AS1053</strain>
    </source>
</reference>
<dbReference type="InterPro" id="IPR018674">
    <property type="entry name" value="DUF2142_membrane"/>
</dbReference>
<feature type="transmembrane region" description="Helical" evidence="2">
    <location>
        <begin position="403"/>
        <end position="420"/>
    </location>
</feature>
<evidence type="ECO:0000313" key="3">
    <source>
        <dbReference type="EMBL" id="MDE1656029.1"/>
    </source>
</evidence>
<keyword evidence="2" id="KW-0812">Transmembrane</keyword>
<dbReference type="RefSeq" id="WP_274778363.1">
    <property type="nucleotide sequence ID" value="NZ_JARBHI010000005.1"/>
</dbReference>
<feature type="transmembrane region" description="Helical" evidence="2">
    <location>
        <begin position="148"/>
        <end position="170"/>
    </location>
</feature>
<feature type="transmembrane region" description="Helical" evidence="2">
    <location>
        <begin position="432"/>
        <end position="454"/>
    </location>
</feature>
<name>A0ABT5V5H9_9ACTO</name>
<accession>A0ABT5V5H9</accession>
<protein>
    <submittedName>
        <fullName evidence="3">DUF2142 domain-containing protein</fullName>
    </submittedName>
</protein>
<keyword evidence="2" id="KW-0472">Membrane</keyword>
<evidence type="ECO:0000256" key="2">
    <source>
        <dbReference type="SAM" id="Phobius"/>
    </source>
</evidence>
<feature type="transmembrane region" description="Helical" evidence="2">
    <location>
        <begin position="275"/>
        <end position="293"/>
    </location>
</feature>
<dbReference type="EMBL" id="JARBHI010000005">
    <property type="protein sequence ID" value="MDE1656029.1"/>
    <property type="molecule type" value="Genomic_DNA"/>
</dbReference>
<sequence length="509" mass="55346">MTPRPHRPAAPAAPAAPADPPAPTARGLWSPRIFLFSFLAFLCYTTGLSLLTPLQGSPDEPVHEIYGYQVVTGNIPLESERVLAPRYLRSGAPDCWRTTRAQTAWCSPPLSSDATLREMGTSAVNYPPLYYALTHQPLRFLSGAAALWAVRICSALLFSLLAAFGVSAFVAGLPHRLEACIALTVLTPAFFTFAGFSNPQSLEIGAALAMAGCLIPLVQSLPPRETARRWIAGGCAALLLILARPVGPYWAIAMCLLLAGVFGRERVRTYIRTRAFGIFMALCAAGCLGWLAWTRISTIYGPTPTEVINDGWGALTLRLLGNFRYYMHETIGTAGWRSVTTSVPVTVFYWVVIFAVVAAAWHGGKARHRVSIALAFISLPLSAVLMNTLVLSRTTFPIWQGRYGFPFLFPLFWVCVMVIVTSGRRRSTVSGALARATSALFFLATVDITVRMAWRFYAGITTAPLERVLTDTPPHALIGAALAITVAGTYLVFTWRYARRCADSPAPVI</sequence>
<feature type="region of interest" description="Disordered" evidence="1">
    <location>
        <begin position="1"/>
        <end position="23"/>
    </location>
</feature>
<evidence type="ECO:0000256" key="1">
    <source>
        <dbReference type="SAM" id="MobiDB-lite"/>
    </source>
</evidence>
<feature type="transmembrane region" description="Helical" evidence="2">
    <location>
        <begin position="474"/>
        <end position="493"/>
    </location>
</feature>
<organism evidence="3 4">
    <name type="scientific">Actinotignum sanguinis</name>
    <dbReference type="NCBI Taxonomy" id="1445614"/>
    <lineage>
        <taxon>Bacteria</taxon>
        <taxon>Bacillati</taxon>
        <taxon>Actinomycetota</taxon>
        <taxon>Actinomycetes</taxon>
        <taxon>Actinomycetales</taxon>
        <taxon>Actinomycetaceae</taxon>
        <taxon>Actinotignum</taxon>
    </lineage>
</organism>
<comment type="caution">
    <text evidence="3">The sequence shown here is derived from an EMBL/GenBank/DDBJ whole genome shotgun (WGS) entry which is preliminary data.</text>
</comment>
<keyword evidence="4" id="KW-1185">Reference proteome</keyword>